<evidence type="ECO:0000256" key="5">
    <source>
        <dbReference type="HAMAP-Rule" id="MF_00671"/>
    </source>
</evidence>
<keyword evidence="5" id="KW-0132">Cell division</keyword>
<dbReference type="HAMAP" id="MF_00671">
    <property type="entry name" value="TolB"/>
    <property type="match status" value="1"/>
</dbReference>
<dbReference type="InterPro" id="IPR014167">
    <property type="entry name" value="Tol-Pal_TolB"/>
</dbReference>
<gene>
    <name evidence="5" type="primary">tolB</name>
    <name evidence="7" type="ORF">Metal_2819</name>
</gene>
<keyword evidence="4 5" id="KW-0574">Periplasm</keyword>
<evidence type="ECO:0000256" key="2">
    <source>
        <dbReference type="ARBA" id="ARBA00009820"/>
    </source>
</evidence>
<dbReference type="AlphaFoldDB" id="H8GL29"/>
<dbReference type="eggNOG" id="COG0823">
    <property type="taxonomic scope" value="Bacteria"/>
</dbReference>
<feature type="domain" description="TolB N-terminal" evidence="6">
    <location>
        <begin position="25"/>
        <end position="125"/>
    </location>
</feature>
<dbReference type="PANTHER" id="PTHR36842:SF1">
    <property type="entry name" value="PROTEIN TOLB"/>
    <property type="match status" value="1"/>
</dbReference>
<comment type="function">
    <text evidence="5">Part of the Tol-Pal system, which plays a role in outer membrane invagination during cell division and is important for maintaining outer membrane integrity.</text>
</comment>
<keyword evidence="3 5" id="KW-0732">Signal</keyword>
<proteinExistence type="inferred from homology"/>
<dbReference type="GO" id="GO:0042597">
    <property type="term" value="C:periplasmic space"/>
    <property type="evidence" value="ECO:0007669"/>
    <property type="project" value="UniProtKB-SubCell"/>
</dbReference>
<dbReference type="Gene3D" id="2.120.10.30">
    <property type="entry name" value="TolB, C-terminal domain"/>
    <property type="match status" value="1"/>
</dbReference>
<dbReference type="InterPro" id="IPR007195">
    <property type="entry name" value="TolB_N"/>
</dbReference>
<name>H8GL29_METAL</name>
<organism evidence="7 8">
    <name type="scientific">Methylomicrobium album BG8</name>
    <dbReference type="NCBI Taxonomy" id="686340"/>
    <lineage>
        <taxon>Bacteria</taxon>
        <taxon>Pseudomonadati</taxon>
        <taxon>Pseudomonadota</taxon>
        <taxon>Gammaproteobacteria</taxon>
        <taxon>Methylococcales</taxon>
        <taxon>Methylococcaceae</taxon>
        <taxon>Methylomicrobium</taxon>
    </lineage>
</organism>
<sequence>MKRIKKIVIIGLLGLFAPLLRAEMDIEITEGIESALPIAIVPFAQQGPAPISISSVVSNDLGHSGYFKPMSEQYMPARPTSPEAIQFEQWKSVGQNYIVIGQAIPAGNQYNVQFQLFDVNNGSQLLGYRMTSSAQDLRRTAHHISDLIFEKLIGKKGVFSGRIAYITSSGQGASATHRLQVADADGFNPQTIATSSEPLMSPSWSPDGRKMAYVSFERKTAAIYVQTLATGQRVKVAEFPGINGAPSWSPDGGKLALTLSKDGSPDIYVLNLINNSLTKITNSTAIDTEPAWSPDGSTIVFTSDRGGKPQLYRVSSQGGSEKRITFSGSYNARASFSPDGKNIAMVHGNGNDYRIAVLDVASGTINVLTGGPTDESPSFAPNGDLILYASQRGSGGYLAAVSLDGKMQQKLVFDSNAVREPAWSP</sequence>
<dbReference type="PANTHER" id="PTHR36842">
    <property type="entry name" value="PROTEIN TOLB HOMOLOG"/>
    <property type="match status" value="1"/>
</dbReference>
<keyword evidence="5" id="KW-0131">Cell cycle</keyword>
<evidence type="ECO:0000256" key="4">
    <source>
        <dbReference type="ARBA" id="ARBA00022764"/>
    </source>
</evidence>
<dbReference type="Proteomes" id="UP000005090">
    <property type="component" value="Chromosome"/>
</dbReference>
<dbReference type="InterPro" id="IPR011042">
    <property type="entry name" value="6-blade_b-propeller_TolB-like"/>
</dbReference>
<evidence type="ECO:0000313" key="8">
    <source>
        <dbReference type="Proteomes" id="UP000005090"/>
    </source>
</evidence>
<dbReference type="NCBIfam" id="TIGR02800">
    <property type="entry name" value="propeller_TolB"/>
    <property type="match status" value="1"/>
</dbReference>
<accession>H8GL29</accession>
<keyword evidence="8" id="KW-1185">Reference proteome</keyword>
<dbReference type="HOGENOM" id="CLU_047123_0_0_6"/>
<evidence type="ECO:0000259" key="6">
    <source>
        <dbReference type="Pfam" id="PF04052"/>
    </source>
</evidence>
<comment type="subunit">
    <text evidence="5">The Tol-Pal system is composed of five core proteins: the inner membrane proteins TolA, TolQ and TolR, the periplasmic protein TolB and the outer membrane protein Pal. They form a network linking the inner and outer membranes and the peptidoglycan layer.</text>
</comment>
<dbReference type="Pfam" id="PF07676">
    <property type="entry name" value="PD40"/>
    <property type="match status" value="5"/>
</dbReference>
<dbReference type="GO" id="GO:0051301">
    <property type="term" value="P:cell division"/>
    <property type="evidence" value="ECO:0007669"/>
    <property type="project" value="UniProtKB-UniRule"/>
</dbReference>
<evidence type="ECO:0000313" key="7">
    <source>
        <dbReference type="EMBL" id="EIC30510.1"/>
    </source>
</evidence>
<dbReference type="EMBL" id="CM001475">
    <property type="protein sequence ID" value="EIC30510.1"/>
    <property type="molecule type" value="Genomic_DNA"/>
</dbReference>
<dbReference type="Pfam" id="PF04052">
    <property type="entry name" value="TolB_N"/>
    <property type="match status" value="1"/>
</dbReference>
<evidence type="ECO:0000256" key="1">
    <source>
        <dbReference type="ARBA" id="ARBA00004418"/>
    </source>
</evidence>
<evidence type="ECO:0000256" key="3">
    <source>
        <dbReference type="ARBA" id="ARBA00022729"/>
    </source>
</evidence>
<dbReference type="SUPFAM" id="SSF52964">
    <property type="entry name" value="TolB, N-terminal domain"/>
    <property type="match status" value="1"/>
</dbReference>
<reference evidence="7 8" key="1">
    <citation type="journal article" date="2013" name="Genome Announc.">
        <title>Genome Sequence of the Obligate Gammaproteobacterial Methanotroph Methylomicrobium album Strain BG8.</title>
        <authorList>
            <person name="Kits K.D."/>
            <person name="Kalyuzhnaya M.G."/>
            <person name="Klotz M.G."/>
            <person name="Jetten M.S."/>
            <person name="Op den Camp H.J."/>
            <person name="Vuilleumier S."/>
            <person name="Bringel F."/>
            <person name="Dispirito A.A."/>
            <person name="Murrell J.C."/>
            <person name="Bruce D."/>
            <person name="Cheng J.F."/>
            <person name="Copeland A."/>
            <person name="Goodwin L."/>
            <person name="Hauser L."/>
            <person name="Lajus A."/>
            <person name="Land M.L."/>
            <person name="Lapidus A."/>
            <person name="Lucas S."/>
            <person name="Medigue C."/>
            <person name="Pitluck S."/>
            <person name="Woyke T."/>
            <person name="Zeytun A."/>
            <person name="Stein L.Y."/>
        </authorList>
    </citation>
    <scope>NUCLEOTIDE SEQUENCE [LARGE SCALE GENOMIC DNA]</scope>
    <source>
        <strain evidence="7 8">BG8</strain>
    </source>
</reference>
<comment type="subcellular location">
    <subcellularLocation>
        <location evidence="1 5">Periplasm</location>
    </subcellularLocation>
</comment>
<comment type="similarity">
    <text evidence="2 5">Belongs to the TolB family.</text>
</comment>
<protein>
    <recommendedName>
        <fullName evidence="5">Tol-Pal system protein TolB</fullName>
    </recommendedName>
</protein>
<dbReference type="STRING" id="686340.Metal_2819"/>
<dbReference type="InterPro" id="IPR011659">
    <property type="entry name" value="WD40"/>
</dbReference>
<dbReference type="GO" id="GO:0017038">
    <property type="term" value="P:protein import"/>
    <property type="evidence" value="ECO:0007669"/>
    <property type="project" value="InterPro"/>
</dbReference>
<dbReference type="SUPFAM" id="SSF69304">
    <property type="entry name" value="Tricorn protease N-terminal domain"/>
    <property type="match status" value="1"/>
</dbReference>
<dbReference type="Gene3D" id="3.40.50.10070">
    <property type="entry name" value="TolB, N-terminal domain"/>
    <property type="match status" value="1"/>
</dbReference>